<keyword evidence="1" id="KW-0175">Coiled coil</keyword>
<dbReference type="OMA" id="WKELNIN"/>
<name>A0A1Y3DP95_PLAKN</name>
<dbReference type="VEuPathDB" id="PlasmoDB:PKNH_0405400"/>
<feature type="compositionally biased region" description="Pro residues" evidence="2">
    <location>
        <begin position="404"/>
        <end position="422"/>
    </location>
</feature>
<proteinExistence type="predicted"/>
<gene>
    <name evidence="3" type="ORF">PKNOH_S08503700</name>
</gene>
<evidence type="ECO:0008006" key="5">
    <source>
        <dbReference type="Google" id="ProtNLM"/>
    </source>
</evidence>
<feature type="compositionally biased region" description="Basic residues" evidence="2">
    <location>
        <begin position="54"/>
        <end position="98"/>
    </location>
</feature>
<feature type="region of interest" description="Disordered" evidence="2">
    <location>
        <begin position="1"/>
        <end position="148"/>
    </location>
</feature>
<dbReference type="VEuPathDB" id="PlasmoDB:PKA1H_040010100"/>
<feature type="compositionally biased region" description="Low complexity" evidence="2">
    <location>
        <begin position="43"/>
        <end position="53"/>
    </location>
</feature>
<feature type="compositionally biased region" description="Basic and acidic residues" evidence="2">
    <location>
        <begin position="100"/>
        <end position="118"/>
    </location>
</feature>
<dbReference type="EMBL" id="NETL01000022">
    <property type="protein sequence ID" value="OTN66653.1"/>
    <property type="molecule type" value="Genomic_DNA"/>
</dbReference>
<feature type="coiled-coil region" evidence="1">
    <location>
        <begin position="191"/>
        <end position="218"/>
    </location>
</feature>
<evidence type="ECO:0000313" key="3">
    <source>
        <dbReference type="EMBL" id="OTN66653.1"/>
    </source>
</evidence>
<dbReference type="eggNOG" id="ENOG502QSI5">
    <property type="taxonomic scope" value="Eukaryota"/>
</dbReference>
<dbReference type="OrthoDB" id="385244at2759"/>
<dbReference type="VEuPathDB" id="PlasmoDB:PKNOH_S08503700"/>
<evidence type="ECO:0000256" key="1">
    <source>
        <dbReference type="SAM" id="Coils"/>
    </source>
</evidence>
<comment type="caution">
    <text evidence="3">The sequence shown here is derived from an EMBL/GenBank/DDBJ whole genome shotgun (WGS) entry which is preliminary data.</text>
</comment>
<evidence type="ECO:0000256" key="2">
    <source>
        <dbReference type="SAM" id="MobiDB-lite"/>
    </source>
</evidence>
<dbReference type="AlphaFoldDB" id="A0A1Y3DP95"/>
<reference evidence="3 4" key="1">
    <citation type="submission" date="2017-05" db="EMBL/GenBank/DDBJ databases">
        <title>PacBio assembly of a Plasmodium knowlesi genome sequence with Hi-C correction and manual annotation of the SICAvar gene family.</title>
        <authorList>
            <person name="Lapp S.A."/>
            <person name="Geraldo J.A."/>
            <person name="Chien J.-T."/>
            <person name="Ay F."/>
            <person name="Pakala S.B."/>
            <person name="Batugedara G."/>
            <person name="Humphrey J.C."/>
            <person name="Debarry J.D."/>
            <person name="Le Roch K.G."/>
            <person name="Galinski M.R."/>
            <person name="Kissinger J.C."/>
        </authorList>
    </citation>
    <scope>NUCLEOTIDE SEQUENCE [LARGE SCALE GENOMIC DNA]</scope>
    <source>
        <strain evidence="4">Malayan Strain Pk1 (A+)</strain>
    </source>
</reference>
<dbReference type="Proteomes" id="UP000195012">
    <property type="component" value="Unassembled WGS sequence"/>
</dbReference>
<sequence>MSPRTRTHNGNWSKSANDDRAIRGVRRKYGESDRSMSGGGGRRSSSGYTYSRSGSRRSRSRSSGRSRSRSSGRSRTRNSGRSRSRNICRSRSRSRSRAGGRGEEEPRRERGNWGESKKFWQSQNNPIGGRSREGNYNPPKESNPYGAWKKNTYEEGRSTGLYSYTRNYGGDSTNMEDETNGIASGEMNQMNAEDERHLQDLLKQCEESRKDSREVMNEWVLKKCSTSNVSQSISVQFYQRILKCAFFKNKLNLICSYNELLKCLRRNGRTKELEDFKVYIHSIIQDGYTCAYYKDHGAINILLQMVHGWKETFVTNFNENKLLLSVFHNDNSNGNTGSSWGEGRSHIDTYHKGMPDQSTNNPNGGMGGAPYCEQGYMDNHTQRYATDFERGRYGDMGYYNGRKIPPPPTTNILPPPPPPPPPPLLPSSDFPRCNKQFDRYKKNDFFPEEGRKNYFNNPWGGENNRSKNPESISVGFLATLLKFISKKGKKMQVPLVPYTPIDISYTYQTPPSTNTSQQLNEKINDFYEELGNIMKDEGGVSDESSDVSESSERMKAYENYKTLKNLGKKEKVERNYTSDTNTTFSSVELFDNSMIELLNDSDEKLRKNKKSKNVNFSQIAIENAQNWNEEGNAVTSNFDFYSAGMPDPGENDVFEKYRRSKAYVYHEAIAQKFHEFKGKDPRSA</sequence>
<protein>
    <recommendedName>
        <fullName evidence="5">CID domain-containing protein</fullName>
    </recommendedName>
</protein>
<accession>A0A1Y3DP95</accession>
<evidence type="ECO:0000313" key="4">
    <source>
        <dbReference type="Proteomes" id="UP000195012"/>
    </source>
</evidence>
<feature type="compositionally biased region" description="Basic and acidic residues" evidence="2">
    <location>
        <begin position="16"/>
        <end position="34"/>
    </location>
</feature>
<organism evidence="3 4">
    <name type="scientific">Plasmodium knowlesi</name>
    <dbReference type="NCBI Taxonomy" id="5850"/>
    <lineage>
        <taxon>Eukaryota</taxon>
        <taxon>Sar</taxon>
        <taxon>Alveolata</taxon>
        <taxon>Apicomplexa</taxon>
        <taxon>Aconoidasida</taxon>
        <taxon>Haemosporida</taxon>
        <taxon>Plasmodiidae</taxon>
        <taxon>Plasmodium</taxon>
        <taxon>Plasmodium (Plasmodium)</taxon>
    </lineage>
</organism>
<feature type="region of interest" description="Disordered" evidence="2">
    <location>
        <begin position="402"/>
        <end position="422"/>
    </location>
</feature>